<evidence type="ECO:0000313" key="2">
    <source>
        <dbReference type="Proteomes" id="UP000295444"/>
    </source>
</evidence>
<name>A0A4R6SLF0_LABRH</name>
<dbReference type="InterPro" id="IPR013078">
    <property type="entry name" value="His_Pase_superF_clade-1"/>
</dbReference>
<dbReference type="CDD" id="cd07067">
    <property type="entry name" value="HP_PGM_like"/>
    <property type="match status" value="1"/>
</dbReference>
<dbReference type="SUPFAM" id="SSF53254">
    <property type="entry name" value="Phosphoglycerate mutase-like"/>
    <property type="match status" value="1"/>
</dbReference>
<keyword evidence="2" id="KW-1185">Reference proteome</keyword>
<dbReference type="GO" id="GO:0005737">
    <property type="term" value="C:cytoplasm"/>
    <property type="evidence" value="ECO:0007669"/>
    <property type="project" value="TreeGrafter"/>
</dbReference>
<sequence length="203" mass="21575">MSSLRLMLVRHGQTASNVRGALDSALPGPPLTEEGLAQAKALAERLADEPVNGVYASQAVRAQQTAQPVAEVHRTGLVVVDGVHEVQAGDLEGRTDAAALGEFAQVFHRWTRGELHVRMPGAQSGAETRERFVGGVEGIRSAHEDGLVVLVSHGGIIRLGTQWLVPDLAARLADQGLLHNTGHVVLEADGAGWRCLEWSGLKL</sequence>
<proteinExistence type="predicted"/>
<accession>A0A4R6SLF0</accession>
<dbReference type="SMART" id="SM00855">
    <property type="entry name" value="PGAM"/>
    <property type="match status" value="1"/>
</dbReference>
<dbReference type="Pfam" id="PF00300">
    <property type="entry name" value="His_Phos_1"/>
    <property type="match status" value="1"/>
</dbReference>
<evidence type="ECO:0000313" key="1">
    <source>
        <dbReference type="EMBL" id="TDQ05038.1"/>
    </source>
</evidence>
<dbReference type="AlphaFoldDB" id="A0A4R6SLF0"/>
<dbReference type="InterPro" id="IPR001345">
    <property type="entry name" value="PG/BPGM_mutase_AS"/>
</dbReference>
<comment type="caution">
    <text evidence="1">The sequence shown here is derived from an EMBL/GenBank/DDBJ whole genome shotgun (WGS) entry which is preliminary data.</text>
</comment>
<dbReference type="PANTHER" id="PTHR48100">
    <property type="entry name" value="BROAD-SPECIFICITY PHOSPHATASE YOR283W-RELATED"/>
    <property type="match status" value="1"/>
</dbReference>
<dbReference type="InterPro" id="IPR050275">
    <property type="entry name" value="PGM_Phosphatase"/>
</dbReference>
<dbReference type="PANTHER" id="PTHR48100:SF58">
    <property type="entry name" value="PE-PGRS FAMILY PROTEIN PE_PGRS11"/>
    <property type="match status" value="1"/>
</dbReference>
<organism evidence="1 2">
    <name type="scientific">Labedaea rhizosphaerae</name>
    <dbReference type="NCBI Taxonomy" id="598644"/>
    <lineage>
        <taxon>Bacteria</taxon>
        <taxon>Bacillati</taxon>
        <taxon>Actinomycetota</taxon>
        <taxon>Actinomycetes</taxon>
        <taxon>Pseudonocardiales</taxon>
        <taxon>Pseudonocardiaceae</taxon>
        <taxon>Labedaea</taxon>
    </lineage>
</organism>
<protein>
    <submittedName>
        <fullName evidence="1">Putative phosphoglycerate mutase</fullName>
    </submittedName>
</protein>
<gene>
    <name evidence="1" type="ORF">EV186_1011002</name>
</gene>
<reference evidence="1 2" key="1">
    <citation type="submission" date="2019-03" db="EMBL/GenBank/DDBJ databases">
        <title>Genomic Encyclopedia of Type Strains, Phase IV (KMG-IV): sequencing the most valuable type-strain genomes for metagenomic binning, comparative biology and taxonomic classification.</title>
        <authorList>
            <person name="Goeker M."/>
        </authorList>
    </citation>
    <scope>NUCLEOTIDE SEQUENCE [LARGE SCALE GENOMIC DNA]</scope>
    <source>
        <strain evidence="1 2">DSM 45361</strain>
    </source>
</reference>
<dbReference type="Proteomes" id="UP000295444">
    <property type="component" value="Unassembled WGS sequence"/>
</dbReference>
<dbReference type="PROSITE" id="PS00175">
    <property type="entry name" value="PG_MUTASE"/>
    <property type="match status" value="1"/>
</dbReference>
<dbReference type="Gene3D" id="3.40.50.1240">
    <property type="entry name" value="Phosphoglycerate mutase-like"/>
    <property type="match status" value="1"/>
</dbReference>
<dbReference type="EMBL" id="SNXZ01000001">
    <property type="protein sequence ID" value="TDQ05038.1"/>
    <property type="molecule type" value="Genomic_DNA"/>
</dbReference>
<dbReference type="InterPro" id="IPR029033">
    <property type="entry name" value="His_PPase_superfam"/>
</dbReference>
<dbReference type="GO" id="GO:0016791">
    <property type="term" value="F:phosphatase activity"/>
    <property type="evidence" value="ECO:0007669"/>
    <property type="project" value="TreeGrafter"/>
</dbReference>